<protein>
    <submittedName>
        <fullName evidence="1">Uncharacterized protein</fullName>
    </submittedName>
</protein>
<reference evidence="1" key="2">
    <citation type="submission" date="2023-06" db="EMBL/GenBank/DDBJ databases">
        <authorList>
            <consortium name="Lawrence Berkeley National Laboratory"/>
            <person name="Haridas S."/>
            <person name="Hensen N."/>
            <person name="Bonometti L."/>
            <person name="Westerberg I."/>
            <person name="Brannstrom I.O."/>
            <person name="Guillou S."/>
            <person name="Cros-Aarteil S."/>
            <person name="Calhoun S."/>
            <person name="Kuo A."/>
            <person name="Mondo S."/>
            <person name="Pangilinan J."/>
            <person name="Riley R."/>
            <person name="LaButti K."/>
            <person name="Andreopoulos B."/>
            <person name="Lipzen A."/>
            <person name="Chen C."/>
            <person name="Yanf M."/>
            <person name="Daum C."/>
            <person name="Ng V."/>
            <person name="Clum A."/>
            <person name="Steindorff A."/>
            <person name="Ohm R."/>
            <person name="Martin F."/>
            <person name="Silar P."/>
            <person name="Natvig D."/>
            <person name="Lalanne C."/>
            <person name="Gautier V."/>
            <person name="Ament-velasquez S.L."/>
            <person name="Kruys A."/>
            <person name="Hutchinson M.I."/>
            <person name="Powell A.J."/>
            <person name="Barry K."/>
            <person name="Miller A.N."/>
            <person name="Grigoriev I.V."/>
            <person name="Debuchy R."/>
            <person name="Gladieux P."/>
            <person name="Thoren M.H."/>
            <person name="Johannesson H."/>
        </authorList>
    </citation>
    <scope>NUCLEOTIDE SEQUENCE</scope>
    <source>
        <strain evidence="1">CBS 232.78</strain>
    </source>
</reference>
<reference evidence="1" key="1">
    <citation type="journal article" date="2023" name="Mol. Phylogenet. Evol.">
        <title>Genome-scale phylogeny and comparative genomics of the fungal order Sordariales.</title>
        <authorList>
            <person name="Hensen N."/>
            <person name="Bonometti L."/>
            <person name="Westerberg I."/>
            <person name="Brannstrom I.O."/>
            <person name="Guillou S."/>
            <person name="Cros-Aarteil S."/>
            <person name="Calhoun S."/>
            <person name="Haridas S."/>
            <person name="Kuo A."/>
            <person name="Mondo S."/>
            <person name="Pangilinan J."/>
            <person name="Riley R."/>
            <person name="LaButti K."/>
            <person name="Andreopoulos B."/>
            <person name="Lipzen A."/>
            <person name="Chen C."/>
            <person name="Yan M."/>
            <person name="Daum C."/>
            <person name="Ng V."/>
            <person name="Clum A."/>
            <person name="Steindorff A."/>
            <person name="Ohm R.A."/>
            <person name="Martin F."/>
            <person name="Silar P."/>
            <person name="Natvig D.O."/>
            <person name="Lalanne C."/>
            <person name="Gautier V."/>
            <person name="Ament-Velasquez S.L."/>
            <person name="Kruys A."/>
            <person name="Hutchinson M.I."/>
            <person name="Powell A.J."/>
            <person name="Barry K."/>
            <person name="Miller A.N."/>
            <person name="Grigoriev I.V."/>
            <person name="Debuchy R."/>
            <person name="Gladieux P."/>
            <person name="Hiltunen Thoren M."/>
            <person name="Johannesson H."/>
        </authorList>
    </citation>
    <scope>NUCLEOTIDE SEQUENCE</scope>
    <source>
        <strain evidence="1">CBS 232.78</strain>
    </source>
</reference>
<gene>
    <name evidence="1" type="ORF">B0H63DRAFT_473584</name>
</gene>
<name>A0AAE0TZY7_9PEZI</name>
<sequence>MYQKHEECLLRSPTSTGPAVVEFIRRTYRQDWPSHPQKRSLRLLVRLPGAIWHVTVTFLDAPKAPEATPPSQQRKDLEGLCGCIDFDRVPLWHDTVTELVLSTEGNVALPVKAELNTNNLYASIVGRLRFYAREDPLRVRFPPYNASGKTSTKDVSEITKERGLAAGVHVVRLRGVERLYVYKQVDRYYNPHTGCLNCKAVRRGLGGCVT</sequence>
<evidence type="ECO:0000313" key="1">
    <source>
        <dbReference type="EMBL" id="KAK3385777.1"/>
    </source>
</evidence>
<dbReference type="AlphaFoldDB" id="A0AAE0TZY7"/>
<dbReference type="Proteomes" id="UP001285441">
    <property type="component" value="Unassembled WGS sequence"/>
</dbReference>
<organism evidence="1 2">
    <name type="scientific">Podospora didyma</name>
    <dbReference type="NCBI Taxonomy" id="330526"/>
    <lineage>
        <taxon>Eukaryota</taxon>
        <taxon>Fungi</taxon>
        <taxon>Dikarya</taxon>
        <taxon>Ascomycota</taxon>
        <taxon>Pezizomycotina</taxon>
        <taxon>Sordariomycetes</taxon>
        <taxon>Sordariomycetidae</taxon>
        <taxon>Sordariales</taxon>
        <taxon>Podosporaceae</taxon>
        <taxon>Podospora</taxon>
    </lineage>
</organism>
<accession>A0AAE0TZY7</accession>
<dbReference type="EMBL" id="JAULSW010000004">
    <property type="protein sequence ID" value="KAK3385777.1"/>
    <property type="molecule type" value="Genomic_DNA"/>
</dbReference>
<comment type="caution">
    <text evidence="1">The sequence shown here is derived from an EMBL/GenBank/DDBJ whole genome shotgun (WGS) entry which is preliminary data.</text>
</comment>
<keyword evidence="2" id="KW-1185">Reference proteome</keyword>
<evidence type="ECO:0000313" key="2">
    <source>
        <dbReference type="Proteomes" id="UP001285441"/>
    </source>
</evidence>
<proteinExistence type="predicted"/>